<dbReference type="PROSITE" id="PS51032">
    <property type="entry name" value="AP2_ERF"/>
    <property type="match status" value="1"/>
</dbReference>
<name>A0A834WSD9_9FABA</name>
<evidence type="ECO:0000256" key="3">
    <source>
        <dbReference type="ARBA" id="ARBA00023015"/>
    </source>
</evidence>
<dbReference type="PANTHER" id="PTHR31677:SF245">
    <property type="entry name" value="ETHYLENE-RESPONSIVE TRANSCRIPTION FACTOR ESR1"/>
    <property type="match status" value="1"/>
</dbReference>
<dbReference type="EMBL" id="JAAIUW010000006">
    <property type="protein sequence ID" value="KAF7829309.1"/>
    <property type="molecule type" value="Genomic_DNA"/>
</dbReference>
<accession>A0A834WSD9</accession>
<keyword evidence="4" id="KW-0238">DNA-binding</keyword>
<organism evidence="9 10">
    <name type="scientific">Senna tora</name>
    <dbReference type="NCBI Taxonomy" id="362788"/>
    <lineage>
        <taxon>Eukaryota</taxon>
        <taxon>Viridiplantae</taxon>
        <taxon>Streptophyta</taxon>
        <taxon>Embryophyta</taxon>
        <taxon>Tracheophyta</taxon>
        <taxon>Spermatophyta</taxon>
        <taxon>Magnoliopsida</taxon>
        <taxon>eudicotyledons</taxon>
        <taxon>Gunneridae</taxon>
        <taxon>Pentapetalae</taxon>
        <taxon>rosids</taxon>
        <taxon>fabids</taxon>
        <taxon>Fabales</taxon>
        <taxon>Fabaceae</taxon>
        <taxon>Caesalpinioideae</taxon>
        <taxon>Cassia clade</taxon>
        <taxon>Senna</taxon>
    </lineage>
</organism>
<dbReference type="SMART" id="SM00380">
    <property type="entry name" value="AP2"/>
    <property type="match status" value="1"/>
</dbReference>
<dbReference type="InterPro" id="IPR016177">
    <property type="entry name" value="DNA-bd_dom_sf"/>
</dbReference>
<dbReference type="GO" id="GO:0009873">
    <property type="term" value="P:ethylene-activated signaling pathway"/>
    <property type="evidence" value="ECO:0007669"/>
    <property type="project" value="UniProtKB-KW"/>
</dbReference>
<keyword evidence="10" id="KW-1185">Reference proteome</keyword>
<feature type="domain" description="AP2/ERF" evidence="8">
    <location>
        <begin position="58"/>
        <end position="115"/>
    </location>
</feature>
<keyword evidence="2" id="KW-0936">Ethylene signaling pathway</keyword>
<evidence type="ECO:0000313" key="10">
    <source>
        <dbReference type="Proteomes" id="UP000634136"/>
    </source>
</evidence>
<keyword evidence="6" id="KW-0539">Nucleus</keyword>
<dbReference type="OrthoDB" id="1902708at2759"/>
<protein>
    <submittedName>
        <fullName evidence="9">Ethylene-responsive transcription factor ESR2-like</fullName>
    </submittedName>
</protein>
<proteinExistence type="predicted"/>
<dbReference type="CDD" id="cd00018">
    <property type="entry name" value="AP2"/>
    <property type="match status" value="1"/>
</dbReference>
<evidence type="ECO:0000256" key="6">
    <source>
        <dbReference type="ARBA" id="ARBA00023242"/>
    </source>
</evidence>
<dbReference type="Gene3D" id="3.30.730.10">
    <property type="entry name" value="AP2/ERF domain"/>
    <property type="match status" value="1"/>
</dbReference>
<evidence type="ECO:0000313" key="9">
    <source>
        <dbReference type="EMBL" id="KAF7829309.1"/>
    </source>
</evidence>
<evidence type="ECO:0000256" key="5">
    <source>
        <dbReference type="ARBA" id="ARBA00023163"/>
    </source>
</evidence>
<dbReference type="GO" id="GO:0005634">
    <property type="term" value="C:nucleus"/>
    <property type="evidence" value="ECO:0007669"/>
    <property type="project" value="UniProtKB-SubCell"/>
</dbReference>
<feature type="region of interest" description="Disordered" evidence="7">
    <location>
        <begin position="137"/>
        <end position="179"/>
    </location>
</feature>
<evidence type="ECO:0000256" key="2">
    <source>
        <dbReference type="ARBA" id="ARBA00022745"/>
    </source>
</evidence>
<dbReference type="SUPFAM" id="SSF54171">
    <property type="entry name" value="DNA-binding domain"/>
    <property type="match status" value="1"/>
</dbReference>
<evidence type="ECO:0000259" key="8">
    <source>
        <dbReference type="PROSITE" id="PS51032"/>
    </source>
</evidence>
<dbReference type="Pfam" id="PF00847">
    <property type="entry name" value="AP2"/>
    <property type="match status" value="1"/>
</dbReference>
<dbReference type="GO" id="GO:0003677">
    <property type="term" value="F:DNA binding"/>
    <property type="evidence" value="ECO:0007669"/>
    <property type="project" value="UniProtKB-KW"/>
</dbReference>
<dbReference type="FunFam" id="3.30.730.10:FF:000001">
    <property type="entry name" value="Ethylene-responsive transcription factor 2"/>
    <property type="match status" value="1"/>
</dbReference>
<feature type="compositionally biased region" description="Low complexity" evidence="7">
    <location>
        <begin position="158"/>
        <end position="176"/>
    </location>
</feature>
<gene>
    <name evidence="9" type="ORF">G2W53_020473</name>
</gene>
<comment type="subcellular location">
    <subcellularLocation>
        <location evidence="1">Nucleus</location>
    </subcellularLocation>
</comment>
<keyword evidence="3" id="KW-0805">Transcription regulation</keyword>
<dbReference type="PANTHER" id="PTHR31677">
    <property type="entry name" value="AP2 DOMAIN CLASS TRANSCRIPTION FACTOR"/>
    <property type="match status" value="1"/>
</dbReference>
<dbReference type="InterPro" id="IPR036955">
    <property type="entry name" value="AP2/ERF_dom_sf"/>
</dbReference>
<dbReference type="AlphaFoldDB" id="A0A834WSD9"/>
<dbReference type="Proteomes" id="UP000634136">
    <property type="component" value="Unassembled WGS sequence"/>
</dbReference>
<dbReference type="GO" id="GO:0003700">
    <property type="term" value="F:DNA-binding transcription factor activity"/>
    <property type="evidence" value="ECO:0007669"/>
    <property type="project" value="InterPro"/>
</dbReference>
<evidence type="ECO:0000256" key="1">
    <source>
        <dbReference type="ARBA" id="ARBA00004123"/>
    </source>
</evidence>
<evidence type="ECO:0000256" key="4">
    <source>
        <dbReference type="ARBA" id="ARBA00023125"/>
    </source>
</evidence>
<reference evidence="9" key="1">
    <citation type="submission" date="2020-09" db="EMBL/GenBank/DDBJ databases">
        <title>Genome-Enabled Discovery of Anthraquinone Biosynthesis in Senna tora.</title>
        <authorList>
            <person name="Kang S.-H."/>
            <person name="Pandey R.P."/>
            <person name="Lee C.-M."/>
            <person name="Sim J.-S."/>
            <person name="Jeong J.-T."/>
            <person name="Choi B.-S."/>
            <person name="Jung M."/>
            <person name="Ginzburg D."/>
            <person name="Zhao K."/>
            <person name="Won S.Y."/>
            <person name="Oh T.-J."/>
            <person name="Yu Y."/>
            <person name="Kim N.-H."/>
            <person name="Lee O.R."/>
            <person name="Lee T.-H."/>
            <person name="Bashyal P."/>
            <person name="Kim T.-S."/>
            <person name="Lee W.-H."/>
            <person name="Kawkins C."/>
            <person name="Kim C.-K."/>
            <person name="Kim J.S."/>
            <person name="Ahn B.O."/>
            <person name="Rhee S.Y."/>
            <person name="Sohng J.K."/>
        </authorList>
    </citation>
    <scope>NUCLEOTIDE SEQUENCE</scope>
    <source>
        <tissue evidence="9">Leaf</tissue>
    </source>
</reference>
<evidence type="ECO:0000256" key="7">
    <source>
        <dbReference type="SAM" id="MobiDB-lite"/>
    </source>
</evidence>
<keyword evidence="5" id="KW-0804">Transcription</keyword>
<dbReference type="PRINTS" id="PR00367">
    <property type="entry name" value="ETHRSPELEMNT"/>
</dbReference>
<sequence>MESLIGSVKKLSSEDFVVSDFGFVVLGRIMEDGHLKDSCISVASNKRSLRDKPPSAMRYRGVRRRPWGRYAAEIRDPQSKERRWLGTFDTAEEAACAYDCAARAMRGLKARTNFVYPSSPPPYDHLFPPFSFPKQSHSNNNNYFHNHHQLPHPPPPSSSSSNWSNPQAQAQAHPQPTNNTSLNMLLYRDFFNYSSPNPNPNPSSCLNACCSLLNSSCADDITNINTNTNTNSEGGGDDEFEFFPRDTSHSGLLEEIVHKFLPKPNTLKSHTNTTTTTTTTTTLHAHAHAHAPPQLHQPQPSMLVVDNNNNYGAVCLDQQQIESYDYAFNSVQLQQYHPLMLNDAADFSITQHNTNNILPYHDNYFLKPFPPTIPNA</sequence>
<dbReference type="InterPro" id="IPR001471">
    <property type="entry name" value="AP2/ERF_dom"/>
</dbReference>
<comment type="caution">
    <text evidence="9">The sequence shown here is derived from an EMBL/GenBank/DDBJ whole genome shotgun (WGS) entry which is preliminary data.</text>
</comment>